<gene>
    <name evidence="5" type="ORF">SKP52_17115</name>
</gene>
<dbReference type="InterPro" id="IPR045570">
    <property type="entry name" value="Metalloprtase-TldD/E_cen_dom"/>
</dbReference>
<dbReference type="Pfam" id="PF19290">
    <property type="entry name" value="PmbA_TldD_2nd"/>
    <property type="match status" value="1"/>
</dbReference>
<dbReference type="SUPFAM" id="SSF111283">
    <property type="entry name" value="Putative modulator of DNA gyrase, PmbA/TldD"/>
    <property type="match status" value="1"/>
</dbReference>
<evidence type="ECO:0000256" key="1">
    <source>
        <dbReference type="ARBA" id="ARBA00005836"/>
    </source>
</evidence>
<sequence>MLTVSEALDRAQMLCDAAAKAGADAADALYYCNAATSVSMRLGALEDVERSEGQDISLRVFVGQRSASVSTADMDAGELTKLVERCVAMAREAPEDPYSGLAPEELLFKGPVPDFDLDDGSEADPAALRSAALAVEEAARAVAGVTNSEGGSASHSRTRFALATSHGFAGGYGSSGHSLSASVIAGEGASMQRDYGWHSAHHLTDLESTADIGARAGTRAVARLNPGKAPNGKLPVVLDPRVSGGIVGHLLGAIAGPAIARGTSFLLGKEDQMLFDSSIVIRDEPHRPRGLRSRAFDGEGLPTAARNLVEGGKITGWLLDTASAKQLGLTPTGHASRGGGASGVGASNLHLAAGSVTPEALMKDIVDGVYITELIGHGVNPVTGDYSRGASGFLIKDGALAGPIAEFTIAGNLIDMFAALIPASDLEFRHGTNAPTLRIDGMTVASS</sequence>
<evidence type="ECO:0000259" key="4">
    <source>
        <dbReference type="Pfam" id="PF19290"/>
    </source>
</evidence>
<keyword evidence="6" id="KW-1185">Reference proteome</keyword>
<evidence type="ECO:0000313" key="6">
    <source>
        <dbReference type="Proteomes" id="UP000030907"/>
    </source>
</evidence>
<name>A0A0A7PJZ6_9SPHN</name>
<accession>A0A0A7PJZ6</accession>
<protein>
    <submittedName>
        <fullName evidence="5">C69 family peptidase</fullName>
    </submittedName>
</protein>
<dbReference type="Pfam" id="PF19289">
    <property type="entry name" value="PmbA_TldD_3rd"/>
    <property type="match status" value="1"/>
</dbReference>
<proteinExistence type="inferred from homology"/>
<feature type="domain" description="Metalloprotease TldD/E central" evidence="4">
    <location>
        <begin position="121"/>
        <end position="224"/>
    </location>
</feature>
<dbReference type="PANTHER" id="PTHR43421:SF1">
    <property type="entry name" value="METALLOPROTEASE PMBA"/>
    <property type="match status" value="1"/>
</dbReference>
<dbReference type="InterPro" id="IPR045569">
    <property type="entry name" value="Metalloprtase-TldD/E_C"/>
</dbReference>
<dbReference type="GO" id="GO:0005829">
    <property type="term" value="C:cytosol"/>
    <property type="evidence" value="ECO:0007669"/>
    <property type="project" value="TreeGrafter"/>
</dbReference>
<dbReference type="InterPro" id="IPR002510">
    <property type="entry name" value="Metalloprtase-TldD/E_N"/>
</dbReference>
<feature type="domain" description="Metalloprotease TldD/E N-terminal" evidence="2">
    <location>
        <begin position="36"/>
        <end position="90"/>
    </location>
</feature>
<dbReference type="OrthoDB" id="9803618at2"/>
<reference evidence="5 6" key="1">
    <citation type="journal article" date="2015" name="Int. J. Syst. Evol. Microbiol.">
        <title>Description of Sphingopyxis fribergensis sp. nov. - a soil bacterium with the ability to degrade styrene and phenylacetic acid.</title>
        <authorList>
            <person name="Oelschlagel M."/>
            <person name="Ruckert C."/>
            <person name="Kalinowski J."/>
            <person name="Schmidt G."/>
            <person name="Schlomann M."/>
            <person name="Tischler D."/>
        </authorList>
    </citation>
    <scope>NUCLEOTIDE SEQUENCE [LARGE SCALE GENOMIC DNA]</scope>
    <source>
        <strain evidence="5 6">Kp5.2</strain>
    </source>
</reference>
<dbReference type="Proteomes" id="UP000030907">
    <property type="component" value="Chromosome"/>
</dbReference>
<dbReference type="PANTHER" id="PTHR43421">
    <property type="entry name" value="METALLOPROTEASE PMBA"/>
    <property type="match status" value="1"/>
</dbReference>
<dbReference type="InterPro" id="IPR035068">
    <property type="entry name" value="TldD/PmbA_N"/>
</dbReference>
<dbReference type="RefSeq" id="WP_039576645.1">
    <property type="nucleotide sequence ID" value="NZ_CP009122.1"/>
</dbReference>
<dbReference type="Gene3D" id="3.30.2290.10">
    <property type="entry name" value="PmbA/TldD superfamily"/>
    <property type="match status" value="1"/>
</dbReference>
<dbReference type="GO" id="GO:0008237">
    <property type="term" value="F:metallopeptidase activity"/>
    <property type="evidence" value="ECO:0007669"/>
    <property type="project" value="InterPro"/>
</dbReference>
<dbReference type="HOGENOM" id="CLU_026425_0_0_5"/>
<dbReference type="AlphaFoldDB" id="A0A0A7PJZ6"/>
<dbReference type="Pfam" id="PF01523">
    <property type="entry name" value="PmbA_TldD_1st"/>
    <property type="match status" value="1"/>
</dbReference>
<dbReference type="STRING" id="1515612.SKP52_17115"/>
<feature type="domain" description="Metalloprotease TldD/E C-terminal" evidence="3">
    <location>
        <begin position="232"/>
        <end position="445"/>
    </location>
</feature>
<comment type="similarity">
    <text evidence="1">Belongs to the peptidase U62 family.</text>
</comment>
<evidence type="ECO:0000259" key="2">
    <source>
        <dbReference type="Pfam" id="PF01523"/>
    </source>
</evidence>
<evidence type="ECO:0000259" key="3">
    <source>
        <dbReference type="Pfam" id="PF19289"/>
    </source>
</evidence>
<dbReference type="EMBL" id="CP009122">
    <property type="protein sequence ID" value="AJA10294.1"/>
    <property type="molecule type" value="Genomic_DNA"/>
</dbReference>
<dbReference type="InterPro" id="IPR036059">
    <property type="entry name" value="TldD/PmbA_sf"/>
</dbReference>
<organism evidence="5 6">
    <name type="scientific">Sphingopyxis fribergensis</name>
    <dbReference type="NCBI Taxonomy" id="1515612"/>
    <lineage>
        <taxon>Bacteria</taxon>
        <taxon>Pseudomonadati</taxon>
        <taxon>Pseudomonadota</taxon>
        <taxon>Alphaproteobacteria</taxon>
        <taxon>Sphingomonadales</taxon>
        <taxon>Sphingomonadaceae</taxon>
        <taxon>Sphingopyxis</taxon>
    </lineage>
</organism>
<evidence type="ECO:0000313" key="5">
    <source>
        <dbReference type="EMBL" id="AJA10294.1"/>
    </source>
</evidence>
<dbReference type="GO" id="GO:0006508">
    <property type="term" value="P:proteolysis"/>
    <property type="evidence" value="ECO:0007669"/>
    <property type="project" value="InterPro"/>
</dbReference>
<dbReference type="InterPro" id="IPR047657">
    <property type="entry name" value="PmbA"/>
</dbReference>
<dbReference type="KEGG" id="sphk:SKP52_17115"/>